<keyword evidence="2" id="KW-0378">Hydrolase</keyword>
<evidence type="ECO:0000313" key="3">
    <source>
        <dbReference type="Proteomes" id="UP000289411"/>
    </source>
</evidence>
<dbReference type="CDD" id="cd00085">
    <property type="entry name" value="HNHc"/>
    <property type="match status" value="1"/>
</dbReference>
<evidence type="ECO:0000313" key="2">
    <source>
        <dbReference type="EMBL" id="RYB01435.1"/>
    </source>
</evidence>
<dbReference type="SMART" id="SM00507">
    <property type="entry name" value="HNHc"/>
    <property type="match status" value="1"/>
</dbReference>
<gene>
    <name evidence="2" type="ORF">D3272_26030</name>
</gene>
<proteinExistence type="predicted"/>
<dbReference type="Pfam" id="PF01844">
    <property type="entry name" value="HNH"/>
    <property type="match status" value="1"/>
</dbReference>
<reference evidence="2 3" key="2">
    <citation type="submission" date="2019-02" db="EMBL/GenBank/DDBJ databases">
        <title>'Lichenibacterium ramalinii' gen. nov. sp. nov., 'Lichenibacterium minor' gen. nov. sp. nov.</title>
        <authorList>
            <person name="Pankratov T."/>
        </authorList>
    </citation>
    <scope>NUCLEOTIDE SEQUENCE [LARGE SCALE GENOMIC DNA]</scope>
    <source>
        <strain evidence="2 3">RmlP001</strain>
    </source>
</reference>
<sequence>MRLDFCVACGERDPEKLEHHHLVPRSAGGEDADSNLITLCHVCHGRAHGFQRANLRALTRNGIAKRKARGEKVGRPENFVEGRARGVATNKATADAFASNVLPIVREIQASGKTTLQAIANALNARKVATARGGEW</sequence>
<keyword evidence="2" id="KW-0540">Nuclease</keyword>
<reference evidence="2 3" key="1">
    <citation type="submission" date="2018-09" db="EMBL/GenBank/DDBJ databases">
        <authorList>
            <person name="Grouzdev D.S."/>
            <person name="Krutkina M.S."/>
        </authorList>
    </citation>
    <scope>NUCLEOTIDE SEQUENCE [LARGE SCALE GENOMIC DNA]</scope>
    <source>
        <strain evidence="2 3">RmlP001</strain>
    </source>
</reference>
<dbReference type="GO" id="GO:0003676">
    <property type="term" value="F:nucleic acid binding"/>
    <property type="evidence" value="ECO:0007669"/>
    <property type="project" value="InterPro"/>
</dbReference>
<dbReference type="EMBL" id="QYBC01000040">
    <property type="protein sequence ID" value="RYB01435.1"/>
    <property type="molecule type" value="Genomic_DNA"/>
</dbReference>
<keyword evidence="3" id="KW-1185">Reference proteome</keyword>
<organism evidence="2 3">
    <name type="scientific">Lichenibacterium ramalinae</name>
    <dbReference type="NCBI Taxonomy" id="2316527"/>
    <lineage>
        <taxon>Bacteria</taxon>
        <taxon>Pseudomonadati</taxon>
        <taxon>Pseudomonadota</taxon>
        <taxon>Alphaproteobacteria</taxon>
        <taxon>Hyphomicrobiales</taxon>
        <taxon>Lichenihabitantaceae</taxon>
        <taxon>Lichenibacterium</taxon>
    </lineage>
</organism>
<dbReference type="OrthoDB" id="9763310at2"/>
<protein>
    <submittedName>
        <fullName evidence="2">HNH endonuclease</fullName>
    </submittedName>
</protein>
<dbReference type="GO" id="GO:0008270">
    <property type="term" value="F:zinc ion binding"/>
    <property type="evidence" value="ECO:0007669"/>
    <property type="project" value="InterPro"/>
</dbReference>
<dbReference type="RefSeq" id="WP_129222160.1">
    <property type="nucleotide sequence ID" value="NZ_QYBC01000040.1"/>
</dbReference>
<dbReference type="GO" id="GO:0004519">
    <property type="term" value="F:endonuclease activity"/>
    <property type="evidence" value="ECO:0007669"/>
    <property type="project" value="UniProtKB-KW"/>
</dbReference>
<name>A0A4Q2R4G9_9HYPH</name>
<keyword evidence="2" id="KW-0255">Endonuclease</keyword>
<dbReference type="InterPro" id="IPR002711">
    <property type="entry name" value="HNH"/>
</dbReference>
<evidence type="ECO:0000259" key="1">
    <source>
        <dbReference type="SMART" id="SM00507"/>
    </source>
</evidence>
<accession>A0A4Q2R4G9</accession>
<dbReference type="AlphaFoldDB" id="A0A4Q2R4G9"/>
<dbReference type="Gene3D" id="1.10.30.50">
    <property type="match status" value="1"/>
</dbReference>
<feature type="domain" description="HNH nuclease" evidence="1">
    <location>
        <begin position="1"/>
        <end position="45"/>
    </location>
</feature>
<comment type="caution">
    <text evidence="2">The sequence shown here is derived from an EMBL/GenBank/DDBJ whole genome shotgun (WGS) entry which is preliminary data.</text>
</comment>
<dbReference type="Proteomes" id="UP000289411">
    <property type="component" value="Unassembled WGS sequence"/>
</dbReference>
<dbReference type="InterPro" id="IPR003615">
    <property type="entry name" value="HNH_nuc"/>
</dbReference>